<protein>
    <recommendedName>
        <fullName evidence="4">Helicase ATP-binding domain-containing protein</fullName>
    </recommendedName>
</protein>
<feature type="compositionally biased region" description="Acidic residues" evidence="3">
    <location>
        <begin position="343"/>
        <end position="367"/>
    </location>
</feature>
<dbReference type="SUPFAM" id="SSF53335">
    <property type="entry name" value="S-adenosyl-L-methionine-dependent methyltransferases"/>
    <property type="match status" value="1"/>
</dbReference>
<dbReference type="SMART" id="SM00487">
    <property type="entry name" value="DEXDc"/>
    <property type="match status" value="1"/>
</dbReference>
<dbReference type="InterPro" id="IPR029063">
    <property type="entry name" value="SAM-dependent_MTases_sf"/>
</dbReference>
<dbReference type="InterPro" id="IPR027417">
    <property type="entry name" value="P-loop_NTPase"/>
</dbReference>
<feature type="region of interest" description="Disordered" evidence="3">
    <location>
        <begin position="343"/>
        <end position="410"/>
    </location>
</feature>
<evidence type="ECO:0000259" key="4">
    <source>
        <dbReference type="PROSITE" id="PS51192"/>
    </source>
</evidence>
<feature type="region of interest" description="Disordered" evidence="3">
    <location>
        <begin position="1030"/>
        <end position="1065"/>
    </location>
</feature>
<dbReference type="InterPro" id="IPR007823">
    <property type="entry name" value="RRP8"/>
</dbReference>
<dbReference type="GO" id="GO:0005524">
    <property type="term" value="F:ATP binding"/>
    <property type="evidence" value="ECO:0007669"/>
    <property type="project" value="UniProtKB-KW"/>
</dbReference>
<dbReference type="Gene3D" id="3.40.50.150">
    <property type="entry name" value="Vaccinia Virus protein VP39"/>
    <property type="match status" value="1"/>
</dbReference>
<evidence type="ECO:0000256" key="2">
    <source>
        <dbReference type="ARBA" id="ARBA00022840"/>
    </source>
</evidence>
<feature type="compositionally biased region" description="Basic and acidic residues" evidence="3">
    <location>
        <begin position="1030"/>
        <end position="1040"/>
    </location>
</feature>
<dbReference type="EMBL" id="HBGL01007895">
    <property type="protein sequence ID" value="CAD9296782.1"/>
    <property type="molecule type" value="Transcribed_RNA"/>
</dbReference>
<dbReference type="InterPro" id="IPR001650">
    <property type="entry name" value="Helicase_C-like"/>
</dbReference>
<dbReference type="InterPro" id="IPR011545">
    <property type="entry name" value="DEAD/DEAH_box_helicase_dom"/>
</dbReference>
<dbReference type="GO" id="GO:0008168">
    <property type="term" value="F:methyltransferase activity"/>
    <property type="evidence" value="ECO:0007669"/>
    <property type="project" value="InterPro"/>
</dbReference>
<feature type="compositionally biased region" description="Basic and acidic residues" evidence="3">
    <location>
        <begin position="306"/>
        <end position="322"/>
    </location>
</feature>
<dbReference type="Gene3D" id="3.40.50.300">
    <property type="entry name" value="P-loop containing nucleotide triphosphate hydrolases"/>
    <property type="match status" value="2"/>
</dbReference>
<dbReference type="Pfam" id="PF00271">
    <property type="entry name" value="Helicase_C"/>
    <property type="match status" value="1"/>
</dbReference>
<name>A0A7S1YFG4_9EUKA</name>
<dbReference type="GO" id="GO:0003676">
    <property type="term" value="F:nucleic acid binding"/>
    <property type="evidence" value="ECO:0007669"/>
    <property type="project" value="InterPro"/>
</dbReference>
<dbReference type="PANTHER" id="PTHR12787">
    <property type="entry name" value="RIBOSOMAL RNA-PROCESSING PROTEIN 8"/>
    <property type="match status" value="1"/>
</dbReference>
<keyword evidence="2" id="KW-0067">ATP-binding</keyword>
<feature type="compositionally biased region" description="Acidic residues" evidence="3">
    <location>
        <begin position="376"/>
        <end position="400"/>
    </location>
</feature>
<dbReference type="GO" id="GO:0005730">
    <property type="term" value="C:nucleolus"/>
    <property type="evidence" value="ECO:0007669"/>
    <property type="project" value="TreeGrafter"/>
</dbReference>
<gene>
    <name evidence="5" type="ORF">SSP0437_LOCUS6099</name>
</gene>
<evidence type="ECO:0000256" key="3">
    <source>
        <dbReference type="SAM" id="MobiDB-lite"/>
    </source>
</evidence>
<dbReference type="PROSITE" id="PS51192">
    <property type="entry name" value="HELICASE_ATP_BIND_1"/>
    <property type="match status" value="1"/>
</dbReference>
<dbReference type="SUPFAM" id="SSF52540">
    <property type="entry name" value="P-loop containing nucleoside triphosphate hydrolases"/>
    <property type="match status" value="1"/>
</dbReference>
<dbReference type="Pfam" id="PF05148">
    <property type="entry name" value="Methyltransf_8"/>
    <property type="match status" value="1"/>
</dbReference>
<proteinExistence type="predicted"/>
<feature type="domain" description="Helicase ATP-binding" evidence="4">
    <location>
        <begin position="537"/>
        <end position="717"/>
    </location>
</feature>
<dbReference type="PANTHER" id="PTHR12787:SF0">
    <property type="entry name" value="RIBOSOMAL RNA-PROCESSING PROTEIN 8"/>
    <property type="match status" value="1"/>
</dbReference>
<accession>A0A7S1YFG4</accession>
<organism evidence="5">
    <name type="scientific">Sexangularia sp. CB-2014</name>
    <dbReference type="NCBI Taxonomy" id="1486929"/>
    <lineage>
        <taxon>Eukaryota</taxon>
        <taxon>Amoebozoa</taxon>
        <taxon>Tubulinea</taxon>
        <taxon>Elardia</taxon>
        <taxon>Arcellinida</taxon>
        <taxon>Arcellinida incertae sedis</taxon>
        <taxon>Sexangularia</taxon>
    </lineage>
</organism>
<dbReference type="Pfam" id="PF00270">
    <property type="entry name" value="DEAD"/>
    <property type="match status" value="1"/>
</dbReference>
<dbReference type="InterPro" id="IPR014001">
    <property type="entry name" value="Helicase_ATP-bd"/>
</dbReference>
<keyword evidence="1" id="KW-0547">Nucleotide-binding</keyword>
<feature type="region of interest" description="Disordered" evidence="3">
    <location>
        <begin position="270"/>
        <end position="330"/>
    </location>
</feature>
<reference evidence="5" key="1">
    <citation type="submission" date="2021-01" db="EMBL/GenBank/DDBJ databases">
        <authorList>
            <person name="Corre E."/>
            <person name="Pelletier E."/>
            <person name="Niang G."/>
            <person name="Scheremetjew M."/>
            <person name="Finn R."/>
            <person name="Kale V."/>
            <person name="Holt S."/>
            <person name="Cochrane G."/>
            <person name="Meng A."/>
            <person name="Brown T."/>
            <person name="Cohen L."/>
        </authorList>
    </citation>
    <scope>NUCLEOTIDE SEQUENCE</scope>
    <source>
        <strain evidence="5">ATCC 50979</strain>
    </source>
</reference>
<sequence>MDGATPITLIKAKELIKEASLASSSTEKQLTLKPSTEVDWDAWHYLSACTAVRVVGLAASFPGAFARRKGEPDISFPNLRIDHEMATALISSFSSLDSVDLAQNVSFSPNEDMIVLVNRLQSGASEYKVTLKFAPYVKVAVDKSNDVFRIKRAGVDDEQGRVDFHTIVGLISKIEDMPLSDLEKSIFRQQTLAQVVVDPKSRDLIENFIREIEEGVLSMSDALETLEDSSRNPREFIEETVKGRLRRQARIRKETRDAKADLNQMRRAMGTIEQPGGPPEHEALSASQQGGGEAEYGHRRIAASIRDSEDSTEDSLHREPRRGAAKSPHHLLSDFEDALGDVEEDSDDFQDSESSDSDQESSDLSSEESEHHYELDMEDLDGTSESDEEYVATSQSDEEDSPRQRQPQARSILDRIQDEAAIGGVVELPNIHDSLVDSDDSGMLDVVEFLVRSKVDELWGVLFAAAQPADLEKAAQNATTRFGVSKFEQKVKLTFMREVRDVIALMSMIRGRKEHFSRWNPRSLIVPHSYQALVAVRLNANPEKVVGNWSGTGTGKTIAAIISARYIGATRMLYIAPLPVCTDSNGVSAALEHVDKRLMNDTAIVRLRSPKDWDNIQDSLDAKERDPHVRFTTILVPFTHFQRTNPILWCDRLELDIVVIDEVQHAKGNSGQAKNIADAISMLRKNSGEMRVLASSATPFANRPAEGFRVLQVLTGKPPPTKRSPLNTPQNLHKMLKVLPSVRKMGKFTETREILVPVSSTLRELQEDPDVRLQSYEIDRLLTKYRIKTIVEEAERSVRERKSKVLVYSDRVGGHTGEILRYIGTKLEESKLSVGYFAGEGVVVPNANDRDEDKRKFTDLPLGHPDGIDVLVGSSAISTGVDGLQTHCGTIIFNTLPWTSSDYMQVVGRIARQGTVQKEVQVIIPIIHFHAEDNCGCAHQSQDSNNVVLEKGIASTSAENRIEYARCRSPCKSYCQRKYDLLRRKHSLLEVVLDGSWERGEPLELERVKLLRWAITDLLALAPASTIKVDEGAPHRRQDPKEEEEEFDDALSGGADVESSGSDGSGQFTQVKFQLRDTNALWYAKPTAELHSMVQQDRAIWVEYHQLCRDAYLGRVRQGAIAPPCIHSCNVIRRESEDRPRPIKVADFGCGLAYVANELLNVHQGEGYEVRSFDHEIGTSCDAPWCEWLVRDSTVEVEKADCGAMDETVMQSEHFDFVVVCCALMGPNLGVDILRNAFRVLKPMGQLLLTEFPCHLGDFRSNARKFFAEHLSPLGFVSREVGFVPEKYTGESTTLFFFHCEKSNSPRLSQAASPRVPRKKRRRQS</sequence>
<evidence type="ECO:0000313" key="5">
    <source>
        <dbReference type="EMBL" id="CAD9296782.1"/>
    </source>
</evidence>
<evidence type="ECO:0000256" key="1">
    <source>
        <dbReference type="ARBA" id="ARBA00022741"/>
    </source>
</evidence>